<evidence type="ECO:0000313" key="3">
    <source>
        <dbReference type="Proteomes" id="UP000639643"/>
    </source>
</evidence>
<reference evidence="2" key="1">
    <citation type="journal article" date="2020" name="Phytopathology">
        <title>Genome Sequence Resources of Colletotrichum truncatum, C. plurivorum, C. musicola, and C. sojae: Four Species Pathogenic to Soybean (Glycine max).</title>
        <authorList>
            <person name="Rogerio F."/>
            <person name="Boufleur T.R."/>
            <person name="Ciampi-Guillardi M."/>
            <person name="Sukno S.A."/>
            <person name="Thon M.R."/>
            <person name="Massola Junior N.S."/>
            <person name="Baroncelli R."/>
        </authorList>
    </citation>
    <scope>NUCLEOTIDE SEQUENCE</scope>
    <source>
        <strain evidence="2">LFN0074</strain>
    </source>
</reference>
<feature type="region of interest" description="Disordered" evidence="1">
    <location>
        <begin position="1"/>
        <end position="81"/>
    </location>
</feature>
<feature type="compositionally biased region" description="Polar residues" evidence="1">
    <location>
        <begin position="55"/>
        <end position="69"/>
    </location>
</feature>
<gene>
    <name evidence="2" type="ORF">CMUS01_16430</name>
</gene>
<feature type="compositionally biased region" description="Basic residues" evidence="1">
    <location>
        <begin position="1"/>
        <end position="11"/>
    </location>
</feature>
<dbReference type="EMBL" id="WIGM01001854">
    <property type="protein sequence ID" value="KAF6787876.1"/>
    <property type="molecule type" value="Genomic_DNA"/>
</dbReference>
<dbReference type="GO" id="GO:0051213">
    <property type="term" value="F:dioxygenase activity"/>
    <property type="evidence" value="ECO:0007669"/>
    <property type="project" value="UniProtKB-KW"/>
</dbReference>
<dbReference type="Proteomes" id="UP000639643">
    <property type="component" value="Unassembled WGS sequence"/>
</dbReference>
<proteinExistence type="predicted"/>
<dbReference type="AlphaFoldDB" id="A0A8H6INM9"/>
<evidence type="ECO:0000313" key="2">
    <source>
        <dbReference type="EMBL" id="KAF6787876.1"/>
    </source>
</evidence>
<accession>A0A8H6INM9</accession>
<organism evidence="2 3">
    <name type="scientific">Colletotrichum musicola</name>
    <dbReference type="NCBI Taxonomy" id="2175873"/>
    <lineage>
        <taxon>Eukaryota</taxon>
        <taxon>Fungi</taxon>
        <taxon>Dikarya</taxon>
        <taxon>Ascomycota</taxon>
        <taxon>Pezizomycotina</taxon>
        <taxon>Sordariomycetes</taxon>
        <taxon>Hypocreomycetidae</taxon>
        <taxon>Glomerellales</taxon>
        <taxon>Glomerellaceae</taxon>
        <taxon>Colletotrichum</taxon>
        <taxon>Colletotrichum orchidearum species complex</taxon>
    </lineage>
</organism>
<sequence>MSSPHQLRRKQTSPTPRTPRDPQHPYSVSPPAGIDDSSAIGIQLPNADRSKMVEPTTQPTASHSFTQHAAKSLPRLHDPTVKHWNIPPPGDRLTSQQGFPSTMAGVEPGYTFIEGLDLSRQTYSKVGQKVEEDVTRAHEIINEKLPVLSQLKALVSLTLGDRPPLFLDARGSEAKLLDSSADEPDTKITIKP</sequence>
<dbReference type="OrthoDB" id="445007at2759"/>
<comment type="caution">
    <text evidence="2">The sequence shown here is derived from an EMBL/GenBank/DDBJ whole genome shotgun (WGS) entry which is preliminary data.</text>
</comment>
<feature type="non-terminal residue" evidence="2">
    <location>
        <position position="1"/>
    </location>
</feature>
<keyword evidence="2" id="KW-0560">Oxidoreductase</keyword>
<keyword evidence="2" id="KW-0223">Dioxygenase</keyword>
<protein>
    <submittedName>
        <fullName evidence="2">Phytanoyl- dioxygenase family protein</fullName>
    </submittedName>
</protein>
<keyword evidence="3" id="KW-1185">Reference proteome</keyword>
<evidence type="ECO:0000256" key="1">
    <source>
        <dbReference type="SAM" id="MobiDB-lite"/>
    </source>
</evidence>
<name>A0A8H6INM9_9PEZI</name>